<organism evidence="2 3">
    <name type="scientific">Seonamhaeicola maritimus</name>
    <dbReference type="NCBI Taxonomy" id="2591822"/>
    <lineage>
        <taxon>Bacteria</taxon>
        <taxon>Pseudomonadati</taxon>
        <taxon>Bacteroidota</taxon>
        <taxon>Flavobacteriia</taxon>
        <taxon>Flavobacteriales</taxon>
        <taxon>Flavobacteriaceae</taxon>
    </lineage>
</organism>
<dbReference type="AlphaFoldDB" id="A0A5C7GHE5"/>
<evidence type="ECO:0000313" key="3">
    <source>
        <dbReference type="Proteomes" id="UP000321080"/>
    </source>
</evidence>
<gene>
    <name evidence="2" type="ORF">FUA22_08875</name>
</gene>
<sequence length="167" mass="19078">MNKIIGIILTILLLISCKNSEKTETEKSSESKNEHTQSEFKKVESKNALNLEYQVLDENDEQINFASLKKMPEFPGGLDSLTIFIQNNFSFKQGFIEKVEGKVKATFVVDTLGKVVDIEIIEGFKNHIDKSCYDVISKLPDWKPAELSKNKKVKVKFLLPFKFVTEK</sequence>
<protein>
    <recommendedName>
        <fullName evidence="1">TonB C-terminal domain-containing protein</fullName>
    </recommendedName>
</protein>
<proteinExistence type="predicted"/>
<dbReference type="OrthoDB" id="1095452at2"/>
<name>A0A5C7GHE5_9FLAO</name>
<dbReference type="Proteomes" id="UP000321080">
    <property type="component" value="Unassembled WGS sequence"/>
</dbReference>
<accession>A0A5C7GHE5</accession>
<dbReference type="Pfam" id="PF03544">
    <property type="entry name" value="TonB_C"/>
    <property type="match status" value="1"/>
</dbReference>
<evidence type="ECO:0000313" key="2">
    <source>
        <dbReference type="EMBL" id="TXG36685.1"/>
    </source>
</evidence>
<reference evidence="2 3" key="1">
    <citation type="submission" date="2019-08" db="EMBL/GenBank/DDBJ databases">
        <title>Seonamhaeicola sediminis sp. nov., isolated from marine sediment.</title>
        <authorList>
            <person name="Cao W.R."/>
        </authorList>
    </citation>
    <scope>NUCLEOTIDE SEQUENCE [LARGE SCALE GENOMIC DNA]</scope>
    <source>
        <strain evidence="2 3">1505</strain>
    </source>
</reference>
<dbReference type="EMBL" id="VRKQ01000010">
    <property type="protein sequence ID" value="TXG36685.1"/>
    <property type="molecule type" value="Genomic_DNA"/>
</dbReference>
<dbReference type="GO" id="GO:0055085">
    <property type="term" value="P:transmembrane transport"/>
    <property type="evidence" value="ECO:0007669"/>
    <property type="project" value="InterPro"/>
</dbReference>
<keyword evidence="3" id="KW-1185">Reference proteome</keyword>
<dbReference type="Gene3D" id="3.30.1150.10">
    <property type="match status" value="1"/>
</dbReference>
<dbReference type="InterPro" id="IPR037682">
    <property type="entry name" value="TonB_C"/>
</dbReference>
<dbReference type="RefSeq" id="WP_147767610.1">
    <property type="nucleotide sequence ID" value="NZ_VRKQ01000010.1"/>
</dbReference>
<dbReference type="PROSITE" id="PS51257">
    <property type="entry name" value="PROKAR_LIPOPROTEIN"/>
    <property type="match status" value="1"/>
</dbReference>
<feature type="domain" description="TonB C-terminal" evidence="1">
    <location>
        <begin position="98"/>
        <end position="164"/>
    </location>
</feature>
<dbReference type="SUPFAM" id="SSF74653">
    <property type="entry name" value="TolA/TonB C-terminal domain"/>
    <property type="match status" value="1"/>
</dbReference>
<evidence type="ECO:0000259" key="1">
    <source>
        <dbReference type="Pfam" id="PF03544"/>
    </source>
</evidence>
<comment type="caution">
    <text evidence="2">The sequence shown here is derived from an EMBL/GenBank/DDBJ whole genome shotgun (WGS) entry which is preliminary data.</text>
</comment>